<dbReference type="AlphaFoldDB" id="A0A1H7ZH51"/>
<accession>A0A1H7ZH51</accession>
<name>A0A1H7ZH51_9BACT</name>
<sequence length="49" mass="5807">MKNFVLLSIIQLFVWHSTFAQSVQQRAFEFKTSDNVKLYVKVAGIRRNF</sequence>
<protein>
    <submittedName>
        <fullName evidence="1">Uncharacterized protein</fullName>
    </submittedName>
</protein>
<dbReference type="STRING" id="573321.SAMN04488505_10586"/>
<evidence type="ECO:0000313" key="2">
    <source>
        <dbReference type="Proteomes" id="UP000198984"/>
    </source>
</evidence>
<keyword evidence="2" id="KW-1185">Reference proteome</keyword>
<organism evidence="1 2">
    <name type="scientific">Chitinophaga rupis</name>
    <dbReference type="NCBI Taxonomy" id="573321"/>
    <lineage>
        <taxon>Bacteria</taxon>
        <taxon>Pseudomonadati</taxon>
        <taxon>Bacteroidota</taxon>
        <taxon>Chitinophagia</taxon>
        <taxon>Chitinophagales</taxon>
        <taxon>Chitinophagaceae</taxon>
        <taxon>Chitinophaga</taxon>
    </lineage>
</organism>
<gene>
    <name evidence="1" type="ORF">SAMN04488505_10586</name>
</gene>
<reference evidence="1 2" key="1">
    <citation type="submission" date="2016-10" db="EMBL/GenBank/DDBJ databases">
        <authorList>
            <person name="de Groot N.N."/>
        </authorList>
    </citation>
    <scope>NUCLEOTIDE SEQUENCE [LARGE SCALE GENOMIC DNA]</scope>
    <source>
        <strain evidence="1 2">DSM 21039</strain>
    </source>
</reference>
<evidence type="ECO:0000313" key="1">
    <source>
        <dbReference type="EMBL" id="SEM57635.1"/>
    </source>
</evidence>
<dbReference type="EMBL" id="FOBB01000005">
    <property type="protein sequence ID" value="SEM57635.1"/>
    <property type="molecule type" value="Genomic_DNA"/>
</dbReference>
<dbReference type="Proteomes" id="UP000198984">
    <property type="component" value="Unassembled WGS sequence"/>
</dbReference>
<proteinExistence type="predicted"/>